<evidence type="ECO:0000313" key="2">
    <source>
        <dbReference type="EMBL" id="MBL0765314.1"/>
    </source>
</evidence>
<comment type="caution">
    <text evidence="2">The sequence shown here is derived from an EMBL/GenBank/DDBJ whole genome shotgun (WGS) entry which is preliminary data.</text>
</comment>
<keyword evidence="1" id="KW-0812">Transmembrane</keyword>
<feature type="transmembrane region" description="Helical" evidence="1">
    <location>
        <begin position="15"/>
        <end position="33"/>
    </location>
</feature>
<name>A0A937AF25_9BACT</name>
<proteinExistence type="predicted"/>
<sequence length="87" mass="9958">MVRYPFGAKINRKQFFYLLTLCFLIGLFTPYLATVTSIKGLSFNYESSDFRCYTGVVVFTFFGYMISLIGVPLIGIILLPKKKTNYS</sequence>
<keyword evidence="1" id="KW-0472">Membrane</keyword>
<evidence type="ECO:0000256" key="1">
    <source>
        <dbReference type="SAM" id="Phobius"/>
    </source>
</evidence>
<keyword evidence="1" id="KW-1133">Transmembrane helix</keyword>
<reference evidence="2" key="1">
    <citation type="submission" date="2021-01" db="EMBL/GenBank/DDBJ databases">
        <title>Marivirga sp. nov., isolated from intertidal surface sediments.</title>
        <authorList>
            <person name="Zhang M."/>
        </authorList>
    </citation>
    <scope>NUCLEOTIDE SEQUENCE</scope>
    <source>
        <strain evidence="2">SM1354</strain>
    </source>
</reference>
<evidence type="ECO:0000313" key="3">
    <source>
        <dbReference type="Proteomes" id="UP000642920"/>
    </source>
</evidence>
<keyword evidence="3" id="KW-1185">Reference proteome</keyword>
<gene>
    <name evidence="2" type="ORF">JKP34_08645</name>
</gene>
<dbReference type="EMBL" id="JAERQG010000002">
    <property type="protein sequence ID" value="MBL0765314.1"/>
    <property type="molecule type" value="Genomic_DNA"/>
</dbReference>
<dbReference type="Proteomes" id="UP000642920">
    <property type="component" value="Unassembled WGS sequence"/>
</dbReference>
<protein>
    <submittedName>
        <fullName evidence="2">Uncharacterized protein</fullName>
    </submittedName>
</protein>
<organism evidence="2 3">
    <name type="scientific">Marivirga atlantica</name>
    <dbReference type="NCBI Taxonomy" id="1548457"/>
    <lineage>
        <taxon>Bacteria</taxon>
        <taxon>Pseudomonadati</taxon>
        <taxon>Bacteroidota</taxon>
        <taxon>Cytophagia</taxon>
        <taxon>Cytophagales</taxon>
        <taxon>Marivirgaceae</taxon>
        <taxon>Marivirga</taxon>
    </lineage>
</organism>
<dbReference type="AlphaFoldDB" id="A0A937AF25"/>
<accession>A0A937AF25</accession>
<feature type="transmembrane region" description="Helical" evidence="1">
    <location>
        <begin position="53"/>
        <end position="79"/>
    </location>
</feature>